<dbReference type="Gene3D" id="3.40.640.10">
    <property type="entry name" value="Type I PLP-dependent aspartate aminotransferase-like (Major domain)"/>
    <property type="match status" value="1"/>
</dbReference>
<organism evidence="8 9">
    <name type="scientific">Alteribacillus persepolensis</name>
    <dbReference type="NCBI Taxonomy" id="568899"/>
    <lineage>
        <taxon>Bacteria</taxon>
        <taxon>Bacillati</taxon>
        <taxon>Bacillota</taxon>
        <taxon>Bacilli</taxon>
        <taxon>Bacillales</taxon>
        <taxon>Bacillaceae</taxon>
        <taxon>Alteribacillus</taxon>
    </lineage>
</organism>
<feature type="modified residue" description="N6-(pyridoxal phosphate)lysine" evidence="6">
    <location>
        <position position="322"/>
    </location>
</feature>
<dbReference type="Pfam" id="PF00282">
    <property type="entry name" value="Pyridoxal_deC"/>
    <property type="match status" value="1"/>
</dbReference>
<sequence>MVLAESSIAPEKSLEHFFIGMNTSTNETFQKKVDMTVQMLTDTLEELSQPYIGLTPEQMHSRLKHLELSSVNGQVWEQVLQDIKKYAVDPAVNVYHPKCMAHLQCPAVLPSVAADLIISALNQSMDSWDQSPAATYIEERLIKYLLDTAGMPETGDGVFTSGGTQSNYMGLQLARDIWCKNYLSHSVQLSGLPKEASRFRLLCSEEAHFTVKKSAAQLGLGEKAVVTVPTNQKKEIDIPSLKKSIELLKKDGLLPIVVVATAGNTDFGSIDSLHEIADIAAAENMWYHVDAAYGGGLFFSQKHAHRLKGIERADSVAVDFHKMLFQSVSCGVFLVKQAEHLAVNNQQAVYLNPKEDETAGNLHLVGKSVQTSRRFDALKLLMTFKHVGINTLGQWIDELVDITNRLYEEISKYNNLEAAVPPSISTIVFRYVPTSNISTEKTDEINRRIKEELFFNGEAALSKTKVQNRQYLKITILHPDAEIAARKKVIASVIEKGKFLEERSLKDE</sequence>
<dbReference type="GO" id="GO:0030170">
    <property type="term" value="F:pyridoxal phosphate binding"/>
    <property type="evidence" value="ECO:0007669"/>
    <property type="project" value="InterPro"/>
</dbReference>
<dbReference type="PANTHER" id="PTHR45677:SF8">
    <property type="entry name" value="CYSTEINE SULFINIC ACID DECARBOXYLASE"/>
    <property type="match status" value="1"/>
</dbReference>
<dbReference type="EMBL" id="FNDK01000012">
    <property type="protein sequence ID" value="SDH83796.1"/>
    <property type="molecule type" value="Genomic_DNA"/>
</dbReference>
<comment type="cofactor">
    <cofactor evidence="1 6 7">
        <name>pyridoxal 5'-phosphate</name>
        <dbReference type="ChEBI" id="CHEBI:597326"/>
    </cofactor>
</comment>
<dbReference type="PANTHER" id="PTHR45677">
    <property type="entry name" value="GLUTAMATE DECARBOXYLASE-RELATED"/>
    <property type="match status" value="1"/>
</dbReference>
<dbReference type="SUPFAM" id="SSF53383">
    <property type="entry name" value="PLP-dependent transferases"/>
    <property type="match status" value="1"/>
</dbReference>
<keyword evidence="5 7" id="KW-0456">Lyase</keyword>
<dbReference type="GO" id="GO:0005737">
    <property type="term" value="C:cytoplasm"/>
    <property type="evidence" value="ECO:0007669"/>
    <property type="project" value="TreeGrafter"/>
</dbReference>
<dbReference type="OrthoDB" id="9803665at2"/>
<dbReference type="Proteomes" id="UP000199163">
    <property type="component" value="Unassembled WGS sequence"/>
</dbReference>
<name>A0A1G8FPE3_9BACI</name>
<dbReference type="CDD" id="cd06450">
    <property type="entry name" value="DOPA_deC_like"/>
    <property type="match status" value="1"/>
</dbReference>
<dbReference type="InterPro" id="IPR021115">
    <property type="entry name" value="Pyridoxal-P_BS"/>
</dbReference>
<dbReference type="InterPro" id="IPR015424">
    <property type="entry name" value="PyrdxlP-dep_Trfase"/>
</dbReference>
<dbReference type="Gene3D" id="1.20.1650.10">
    <property type="entry name" value="PLP-dependent transferases"/>
    <property type="match status" value="1"/>
</dbReference>
<dbReference type="GO" id="GO:0019752">
    <property type="term" value="P:carboxylic acid metabolic process"/>
    <property type="evidence" value="ECO:0007669"/>
    <property type="project" value="InterPro"/>
</dbReference>
<keyword evidence="4 6" id="KW-0663">Pyridoxal phosphate</keyword>
<evidence type="ECO:0000313" key="9">
    <source>
        <dbReference type="Proteomes" id="UP000199163"/>
    </source>
</evidence>
<dbReference type="InterPro" id="IPR002129">
    <property type="entry name" value="PyrdxlP-dep_de-COase"/>
</dbReference>
<accession>A0A1G8FPE3</accession>
<dbReference type="STRING" id="568899.SAMN05192534_112115"/>
<dbReference type="AlphaFoldDB" id="A0A1G8FPE3"/>
<comment type="similarity">
    <text evidence="2 7">Belongs to the group II decarboxylase family.</text>
</comment>
<evidence type="ECO:0000256" key="6">
    <source>
        <dbReference type="PIRSR" id="PIRSR602129-50"/>
    </source>
</evidence>
<evidence type="ECO:0000256" key="3">
    <source>
        <dbReference type="ARBA" id="ARBA00022793"/>
    </source>
</evidence>
<evidence type="ECO:0000256" key="5">
    <source>
        <dbReference type="ARBA" id="ARBA00023239"/>
    </source>
</evidence>
<dbReference type="GO" id="GO:0004058">
    <property type="term" value="F:aromatic-L-amino-acid decarboxylase activity"/>
    <property type="evidence" value="ECO:0007669"/>
    <property type="project" value="UniProtKB-ARBA"/>
</dbReference>
<dbReference type="InterPro" id="IPR015422">
    <property type="entry name" value="PyrdxlP-dep_Trfase_small"/>
</dbReference>
<evidence type="ECO:0000256" key="1">
    <source>
        <dbReference type="ARBA" id="ARBA00001933"/>
    </source>
</evidence>
<proteinExistence type="inferred from homology"/>
<protein>
    <submittedName>
        <fullName evidence="8">L-2,4-diaminobutyrate decarboxylase</fullName>
    </submittedName>
</protein>
<keyword evidence="3" id="KW-0210">Decarboxylase</keyword>
<dbReference type="GO" id="GO:0006520">
    <property type="term" value="P:amino acid metabolic process"/>
    <property type="evidence" value="ECO:0007669"/>
    <property type="project" value="InterPro"/>
</dbReference>
<dbReference type="InterPro" id="IPR010977">
    <property type="entry name" value="Aromatic_deC"/>
</dbReference>
<evidence type="ECO:0000256" key="2">
    <source>
        <dbReference type="ARBA" id="ARBA00009533"/>
    </source>
</evidence>
<dbReference type="InterPro" id="IPR015421">
    <property type="entry name" value="PyrdxlP-dep_Trfase_major"/>
</dbReference>
<dbReference type="PRINTS" id="PR00800">
    <property type="entry name" value="YHDCRBOXLASE"/>
</dbReference>
<reference evidence="8 9" key="1">
    <citation type="submission" date="2016-10" db="EMBL/GenBank/DDBJ databases">
        <authorList>
            <person name="de Groot N.N."/>
        </authorList>
    </citation>
    <scope>NUCLEOTIDE SEQUENCE [LARGE SCALE GENOMIC DNA]</scope>
    <source>
        <strain evidence="8 9">DSM 21632</strain>
    </source>
</reference>
<gene>
    <name evidence="8" type="ORF">SAMN05192534_112115</name>
</gene>
<dbReference type="PROSITE" id="PS00392">
    <property type="entry name" value="DDC_GAD_HDC_YDC"/>
    <property type="match status" value="1"/>
</dbReference>
<keyword evidence="9" id="KW-1185">Reference proteome</keyword>
<evidence type="ECO:0000256" key="4">
    <source>
        <dbReference type="ARBA" id="ARBA00022898"/>
    </source>
</evidence>
<evidence type="ECO:0000313" key="8">
    <source>
        <dbReference type="EMBL" id="SDH83796.1"/>
    </source>
</evidence>
<evidence type="ECO:0000256" key="7">
    <source>
        <dbReference type="RuleBase" id="RU000382"/>
    </source>
</evidence>
<dbReference type="Gene3D" id="3.90.1150.10">
    <property type="entry name" value="Aspartate Aminotransferase, domain 1"/>
    <property type="match status" value="1"/>
</dbReference>
<dbReference type="RefSeq" id="WP_091273855.1">
    <property type="nucleotide sequence ID" value="NZ_FNDK01000012.1"/>
</dbReference>